<dbReference type="InterPro" id="IPR011701">
    <property type="entry name" value="MFS"/>
</dbReference>
<feature type="transmembrane region" description="Helical" evidence="6">
    <location>
        <begin position="295"/>
        <end position="314"/>
    </location>
</feature>
<evidence type="ECO:0000313" key="9">
    <source>
        <dbReference type="Proteomes" id="UP001220962"/>
    </source>
</evidence>
<evidence type="ECO:0000256" key="5">
    <source>
        <dbReference type="ARBA" id="ARBA00023136"/>
    </source>
</evidence>
<feature type="transmembrane region" description="Helical" evidence="6">
    <location>
        <begin position="183"/>
        <end position="201"/>
    </location>
</feature>
<protein>
    <submittedName>
        <fullName evidence="8">MFS transporter</fullName>
    </submittedName>
</protein>
<keyword evidence="3 6" id="KW-0812">Transmembrane</keyword>
<feature type="transmembrane region" description="Helical" evidence="6">
    <location>
        <begin position="237"/>
        <end position="258"/>
    </location>
</feature>
<dbReference type="RefSeq" id="WP_274360045.1">
    <property type="nucleotide sequence ID" value="NZ_CP118102.1"/>
</dbReference>
<dbReference type="AlphaFoldDB" id="A0AAX3N6R7"/>
<feature type="transmembrane region" description="Helical" evidence="6">
    <location>
        <begin position="359"/>
        <end position="378"/>
    </location>
</feature>
<dbReference type="InterPro" id="IPR020846">
    <property type="entry name" value="MFS_dom"/>
</dbReference>
<keyword evidence="8" id="KW-0614">Plasmid</keyword>
<comment type="subcellular location">
    <subcellularLocation>
        <location evidence="1">Cell membrane</location>
        <topology evidence="1">Multi-pass membrane protein</topology>
    </subcellularLocation>
</comment>
<feature type="transmembrane region" description="Helical" evidence="6">
    <location>
        <begin position="154"/>
        <end position="177"/>
    </location>
</feature>
<dbReference type="SUPFAM" id="SSF103473">
    <property type="entry name" value="MFS general substrate transporter"/>
    <property type="match status" value="1"/>
</dbReference>
<evidence type="ECO:0000259" key="7">
    <source>
        <dbReference type="PROSITE" id="PS50850"/>
    </source>
</evidence>
<evidence type="ECO:0000313" key="8">
    <source>
        <dbReference type="EMBL" id="WDH85307.1"/>
    </source>
</evidence>
<proteinExistence type="predicted"/>
<feature type="transmembrane region" description="Helical" evidence="6">
    <location>
        <begin position="264"/>
        <end position="283"/>
    </location>
</feature>
<dbReference type="Pfam" id="PF07690">
    <property type="entry name" value="MFS_1"/>
    <property type="match status" value="1"/>
</dbReference>
<keyword evidence="2" id="KW-0813">Transport</keyword>
<evidence type="ECO:0000256" key="2">
    <source>
        <dbReference type="ARBA" id="ARBA00022448"/>
    </source>
</evidence>
<feature type="transmembrane region" description="Helical" evidence="6">
    <location>
        <begin position="31"/>
        <end position="50"/>
    </location>
</feature>
<dbReference type="Gene3D" id="1.20.1250.20">
    <property type="entry name" value="MFS general substrate transporter like domains"/>
    <property type="match status" value="1"/>
</dbReference>
<dbReference type="PANTHER" id="PTHR42910:SF1">
    <property type="entry name" value="MAJOR FACILITATOR SUPERFAMILY (MFS) PROFILE DOMAIN-CONTAINING PROTEIN"/>
    <property type="match status" value="1"/>
</dbReference>
<name>A0AAX3N6R7_9BACL</name>
<dbReference type="PANTHER" id="PTHR42910">
    <property type="entry name" value="TRANSPORTER SCO4007-RELATED"/>
    <property type="match status" value="1"/>
</dbReference>
<dbReference type="PROSITE" id="PS50850">
    <property type="entry name" value="MFS"/>
    <property type="match status" value="1"/>
</dbReference>
<evidence type="ECO:0000256" key="1">
    <source>
        <dbReference type="ARBA" id="ARBA00004651"/>
    </source>
</evidence>
<dbReference type="InterPro" id="IPR036259">
    <property type="entry name" value="MFS_trans_sf"/>
</dbReference>
<gene>
    <name evidence="8" type="ORF">PUW23_26075</name>
</gene>
<dbReference type="EMBL" id="CP118102">
    <property type="protein sequence ID" value="WDH85307.1"/>
    <property type="molecule type" value="Genomic_DNA"/>
</dbReference>
<dbReference type="Proteomes" id="UP001220962">
    <property type="component" value="Plasmid unnamed1"/>
</dbReference>
<accession>A0AAX3N6R7</accession>
<dbReference type="GO" id="GO:0005886">
    <property type="term" value="C:plasma membrane"/>
    <property type="evidence" value="ECO:0007669"/>
    <property type="project" value="UniProtKB-SubCell"/>
</dbReference>
<dbReference type="CDD" id="cd17324">
    <property type="entry name" value="MFS_NepI_like"/>
    <property type="match status" value="1"/>
</dbReference>
<feature type="transmembrane region" description="Helical" evidence="6">
    <location>
        <begin position="97"/>
        <end position="115"/>
    </location>
</feature>
<evidence type="ECO:0000256" key="3">
    <source>
        <dbReference type="ARBA" id="ARBA00022692"/>
    </source>
</evidence>
<keyword evidence="4 6" id="KW-1133">Transmembrane helix</keyword>
<feature type="transmembrane region" description="Helical" evidence="6">
    <location>
        <begin position="62"/>
        <end position="85"/>
    </location>
</feature>
<organism evidence="8 9">
    <name type="scientific">Paenibacillus urinalis</name>
    <dbReference type="NCBI Taxonomy" id="521520"/>
    <lineage>
        <taxon>Bacteria</taxon>
        <taxon>Bacillati</taxon>
        <taxon>Bacillota</taxon>
        <taxon>Bacilli</taxon>
        <taxon>Bacillales</taxon>
        <taxon>Paenibacillaceae</taxon>
        <taxon>Paenibacillus</taxon>
    </lineage>
</organism>
<feature type="domain" description="Major facilitator superfamily (MFS) profile" evidence="7">
    <location>
        <begin position="31"/>
        <end position="409"/>
    </location>
</feature>
<feature type="transmembrane region" description="Helical" evidence="6">
    <location>
        <begin position="121"/>
        <end position="142"/>
    </location>
</feature>
<evidence type="ECO:0000256" key="6">
    <source>
        <dbReference type="SAM" id="Phobius"/>
    </source>
</evidence>
<dbReference type="GO" id="GO:0022857">
    <property type="term" value="F:transmembrane transporter activity"/>
    <property type="evidence" value="ECO:0007669"/>
    <property type="project" value="InterPro"/>
</dbReference>
<sequence length="409" mass="42084">MKNSVSHSGSTAEVGHLEAGAAQPAYLSRRAAYLFAAAAGLAVANVYYAQPLLDSIAGEFGIARSTIGIVVTVTQICYALGLLLLVPLGDLLNRRKLIGAQMLLSVAALLAVGFSSSSATLLVGMAAVGGLAVVTQTLVAYAAALASPAERGRIVGLVTSGIGIGILLARSFAGLLADMGGWRAVYFASAALTSVMAVALLRTLPLREPASESVAYLGLLRSMLALFVQERILRVRAVLAMLIFAAFSILWTSLALPLSAPPFSLSHTAIGAFGLAGAAGAMAAARAGRWADRGLGQRTTGAALLLLLGSWLPIGMTPHSLFALLAGIVLLDAAVQAVHVTNQSLILAVRPEARSRLTAGYMMFYSFGSAAGSIASTMTYHAAGWTGVCLLGAAVSAAALLFWLFTRRP</sequence>
<geneLocation type="plasmid" evidence="8 9">
    <name>unnamed1</name>
</geneLocation>
<feature type="transmembrane region" description="Helical" evidence="6">
    <location>
        <begin position="384"/>
        <end position="405"/>
    </location>
</feature>
<keyword evidence="5 6" id="KW-0472">Membrane</keyword>
<reference evidence="8" key="1">
    <citation type="submission" date="2023-02" db="EMBL/GenBank/DDBJ databases">
        <title>Pathogen: clinical or host-associated sample.</title>
        <authorList>
            <person name="Hergert J."/>
            <person name="Casey R."/>
            <person name="Wagner J."/>
            <person name="Young E.L."/>
            <person name="Oakeson K.F."/>
        </authorList>
    </citation>
    <scope>NUCLEOTIDE SEQUENCE</scope>
    <source>
        <strain evidence="8">2022CK-00830</strain>
        <plasmid evidence="8">unnamed1</plasmid>
    </source>
</reference>
<evidence type="ECO:0000256" key="4">
    <source>
        <dbReference type="ARBA" id="ARBA00022989"/>
    </source>
</evidence>